<evidence type="ECO:0000313" key="3">
    <source>
        <dbReference type="EMBL" id="OAF61138.1"/>
    </source>
</evidence>
<dbReference type="Proteomes" id="UP000077154">
    <property type="component" value="Unassembled WGS sequence"/>
</dbReference>
<protein>
    <submittedName>
        <fullName evidence="3">Uncharacterized protein</fullName>
    </submittedName>
</protein>
<dbReference type="RefSeq" id="XP_024326415.1">
    <property type="nucleotide sequence ID" value="XM_024466037.1"/>
</dbReference>
<accession>A0A177AGA5</accession>
<name>A0A177AGA5_9PEZI</name>
<evidence type="ECO:0000256" key="2">
    <source>
        <dbReference type="SAM" id="MobiDB-lite"/>
    </source>
</evidence>
<sequence length="106" mass="12239">MKEAKLQAKADARAARESDQVVKQLQAQARKIEIKKRKVEKKRVAERKKEGLRKLTAILSGATDDRRIRSIRVLEFRYITDRMAPAQHSELREQEQLANESLSGKL</sequence>
<dbReference type="AlphaFoldDB" id="A0A177AGA5"/>
<evidence type="ECO:0000256" key="1">
    <source>
        <dbReference type="SAM" id="Coils"/>
    </source>
</evidence>
<dbReference type="OrthoDB" id="3439316at2759"/>
<gene>
    <name evidence="3" type="ORF">VC83_02371</name>
</gene>
<reference evidence="3" key="1">
    <citation type="submission" date="2016-03" db="EMBL/GenBank/DDBJ databases">
        <title>Updated assembly of Pseudogymnoascus destructans, the fungus causing white-nose syndrome of bats.</title>
        <authorList>
            <person name="Palmer J.M."/>
            <person name="Drees K.P."/>
            <person name="Foster J.T."/>
            <person name="Lindner D.L."/>
        </authorList>
    </citation>
    <scope>NUCLEOTIDE SEQUENCE [LARGE SCALE GENOMIC DNA]</scope>
    <source>
        <strain evidence="3">20631-21</strain>
    </source>
</reference>
<organism evidence="3">
    <name type="scientific">Pseudogymnoascus destructans</name>
    <dbReference type="NCBI Taxonomy" id="655981"/>
    <lineage>
        <taxon>Eukaryota</taxon>
        <taxon>Fungi</taxon>
        <taxon>Dikarya</taxon>
        <taxon>Ascomycota</taxon>
        <taxon>Pezizomycotina</taxon>
        <taxon>Leotiomycetes</taxon>
        <taxon>Thelebolales</taxon>
        <taxon>Thelebolaceae</taxon>
        <taxon>Pseudogymnoascus</taxon>
    </lineage>
</organism>
<proteinExistence type="predicted"/>
<dbReference type="EMBL" id="KV441390">
    <property type="protein sequence ID" value="OAF61138.1"/>
    <property type="molecule type" value="Genomic_DNA"/>
</dbReference>
<feature type="coiled-coil region" evidence="1">
    <location>
        <begin position="15"/>
        <end position="42"/>
    </location>
</feature>
<keyword evidence="1" id="KW-0175">Coiled coil</keyword>
<dbReference type="GeneID" id="36285454"/>
<feature type="compositionally biased region" description="Polar residues" evidence="2">
    <location>
        <begin position="96"/>
        <end position="106"/>
    </location>
</feature>
<feature type="region of interest" description="Disordered" evidence="2">
    <location>
        <begin position="85"/>
        <end position="106"/>
    </location>
</feature>